<dbReference type="CDD" id="cd07809">
    <property type="entry name" value="ASKHA_NBD_FGGY_BaXK-like"/>
    <property type="match status" value="1"/>
</dbReference>
<dbReference type="Pfam" id="PF02782">
    <property type="entry name" value="FGGY_C"/>
    <property type="match status" value="1"/>
</dbReference>
<dbReference type="Pfam" id="PF00370">
    <property type="entry name" value="FGGY_N"/>
    <property type="match status" value="1"/>
</dbReference>
<keyword evidence="8" id="KW-1185">Reference proteome</keyword>
<keyword evidence="3" id="KW-0418">Kinase</keyword>
<evidence type="ECO:0000256" key="2">
    <source>
        <dbReference type="ARBA" id="ARBA00022679"/>
    </source>
</evidence>
<feature type="region of interest" description="Disordered" evidence="4">
    <location>
        <begin position="33"/>
        <end position="54"/>
    </location>
</feature>
<organism evidence="7 8">
    <name type="scientific">Chaetoceros tenuissimus</name>
    <dbReference type="NCBI Taxonomy" id="426638"/>
    <lineage>
        <taxon>Eukaryota</taxon>
        <taxon>Sar</taxon>
        <taxon>Stramenopiles</taxon>
        <taxon>Ochrophyta</taxon>
        <taxon>Bacillariophyta</taxon>
        <taxon>Coscinodiscophyceae</taxon>
        <taxon>Chaetocerotophycidae</taxon>
        <taxon>Chaetocerotales</taxon>
        <taxon>Chaetocerotaceae</taxon>
        <taxon>Chaetoceros</taxon>
    </lineage>
</organism>
<evidence type="ECO:0000256" key="4">
    <source>
        <dbReference type="SAM" id="MobiDB-lite"/>
    </source>
</evidence>
<keyword evidence="2" id="KW-0808">Transferase</keyword>
<evidence type="ECO:0000313" key="7">
    <source>
        <dbReference type="EMBL" id="GFH53637.1"/>
    </source>
</evidence>
<dbReference type="Gene3D" id="3.30.420.40">
    <property type="match status" value="2"/>
</dbReference>
<feature type="domain" description="Carbohydrate kinase FGGY N-terminal" evidence="5">
    <location>
        <begin position="6"/>
        <end position="178"/>
    </location>
</feature>
<dbReference type="InterPro" id="IPR050406">
    <property type="entry name" value="FGGY_Carb_Kinase"/>
</dbReference>
<evidence type="ECO:0000256" key="3">
    <source>
        <dbReference type="ARBA" id="ARBA00022777"/>
    </source>
</evidence>
<dbReference type="SUPFAM" id="SSF53067">
    <property type="entry name" value="Actin-like ATPase domain"/>
    <property type="match status" value="3"/>
</dbReference>
<evidence type="ECO:0008006" key="9">
    <source>
        <dbReference type="Google" id="ProtNLM"/>
    </source>
</evidence>
<dbReference type="InterPro" id="IPR018485">
    <property type="entry name" value="FGGY_C"/>
</dbReference>
<dbReference type="GO" id="GO:0005975">
    <property type="term" value="P:carbohydrate metabolic process"/>
    <property type="evidence" value="ECO:0007669"/>
    <property type="project" value="InterPro"/>
</dbReference>
<dbReference type="AlphaFoldDB" id="A0AAD3CWR9"/>
<feature type="domain" description="Carbohydrate kinase FGGY C-terminal" evidence="6">
    <location>
        <begin position="301"/>
        <end position="496"/>
    </location>
</feature>
<dbReference type="InterPro" id="IPR018484">
    <property type="entry name" value="FGGY_N"/>
</dbReference>
<evidence type="ECO:0000259" key="5">
    <source>
        <dbReference type="Pfam" id="PF00370"/>
    </source>
</evidence>
<dbReference type="Proteomes" id="UP001054902">
    <property type="component" value="Unassembled WGS sequence"/>
</dbReference>
<dbReference type="GO" id="GO:0016301">
    <property type="term" value="F:kinase activity"/>
    <property type="evidence" value="ECO:0007669"/>
    <property type="project" value="UniProtKB-KW"/>
</dbReference>
<name>A0AAD3CWR9_9STRA</name>
<evidence type="ECO:0000256" key="1">
    <source>
        <dbReference type="ARBA" id="ARBA00009156"/>
    </source>
</evidence>
<comment type="similarity">
    <text evidence="1">Belongs to the FGGY kinase family.</text>
</comment>
<evidence type="ECO:0000259" key="6">
    <source>
        <dbReference type="Pfam" id="PF02782"/>
    </source>
</evidence>
<dbReference type="InterPro" id="IPR000577">
    <property type="entry name" value="Carb_kinase_FGGY"/>
</dbReference>
<gene>
    <name evidence="7" type="ORF">CTEN210_10112</name>
</gene>
<dbReference type="PIRSF" id="PIRSF000538">
    <property type="entry name" value="GlpK"/>
    <property type="match status" value="1"/>
</dbReference>
<reference evidence="7 8" key="1">
    <citation type="journal article" date="2021" name="Sci. Rep.">
        <title>The genome of the diatom Chaetoceros tenuissimus carries an ancient integrated fragment of an extant virus.</title>
        <authorList>
            <person name="Hongo Y."/>
            <person name="Kimura K."/>
            <person name="Takaki Y."/>
            <person name="Yoshida Y."/>
            <person name="Baba S."/>
            <person name="Kobayashi G."/>
            <person name="Nagasaki K."/>
            <person name="Hano T."/>
            <person name="Tomaru Y."/>
        </authorList>
    </citation>
    <scope>NUCLEOTIDE SEQUENCE [LARGE SCALE GENOMIC DNA]</scope>
    <source>
        <strain evidence="7 8">NIES-3715</strain>
    </source>
</reference>
<dbReference type="PANTHER" id="PTHR43095:SF5">
    <property type="entry name" value="XYLULOSE KINASE"/>
    <property type="match status" value="1"/>
</dbReference>
<proteinExistence type="inferred from homology"/>
<dbReference type="EMBL" id="BLLK01000047">
    <property type="protein sequence ID" value="GFH53637.1"/>
    <property type="molecule type" value="Genomic_DNA"/>
</dbReference>
<sequence length="548" mass="59549">MSPTKVYLGLDCGTQSTKAVLYNPTQKEIIARASAPHDLDPADATKTPGRAEQHPHKWIKTLHTCMKEISLTLDSDEIVLAGIGVSGQQHGMVPLDDELQVIRSAKLWCDVEAADEAQEYSEKATSVLRDLLKQDCSVEVPAGFTAPKSLWFKRNEPELFAKLRWLILPHDYVNLVLETGIGYDMDDKLVTEQEIKEYKPDVSHVDISKVVPITDAGDASGSGYLHPSKPEYVKELTDIIDEDYWKKLPKVLGPNEVSGYLSKKWKEILGIATDTVVPISVGTGDNMASAMGCKCIEPGTAVMSLGTSGTIFGVSTSPVKTGTAVLPFNDATGNHLPLVCIMSCTAVLNSVLEHWCSTSDQKLTHEEATKLAESVPAGCNGLTFLPYLGGERTPNWPHSFGALLGVNAQNMNCMNGNNAGIMYRCAMEGITYTMANALEEMRTSCGEGFQPKSIMVVGGGSKNKFWRQMLADVMEVELTFPTEPESAALGAAFQAGACATGIPVNEYISQQTVAMEDCVVTPSTDESKLQLYRDAFASYKLYAYKLFG</sequence>
<protein>
    <recommendedName>
        <fullName evidence="9">Glycerol kinase</fullName>
    </recommendedName>
</protein>
<dbReference type="PANTHER" id="PTHR43095">
    <property type="entry name" value="SUGAR KINASE"/>
    <property type="match status" value="1"/>
</dbReference>
<accession>A0AAD3CWR9</accession>
<comment type="caution">
    <text evidence="7">The sequence shown here is derived from an EMBL/GenBank/DDBJ whole genome shotgun (WGS) entry which is preliminary data.</text>
</comment>
<dbReference type="InterPro" id="IPR043129">
    <property type="entry name" value="ATPase_NBD"/>
</dbReference>
<evidence type="ECO:0000313" key="8">
    <source>
        <dbReference type="Proteomes" id="UP001054902"/>
    </source>
</evidence>